<proteinExistence type="predicted"/>
<dbReference type="EMBL" id="LGRX02031057">
    <property type="protein sequence ID" value="KAK3245062.1"/>
    <property type="molecule type" value="Genomic_DNA"/>
</dbReference>
<sequence>MPLRLDVELAKVDLEDIYAHILEIWESDDGGGRVKQSTTTTPRSPTMLYSGGADVQSLIREFEKQLESATSTFVALKDSFEKNDEPLSGFVDSHRHCHQSDGKQTVSFPPSRWRDEQIRRGDDKFLGRHNRGGRYGRPLKHSFAAKPLNDRGNWRQDHYKRDSAHNIHEARNSLRQLKQAAGGAGDVQHFPMAHFDSATPVENGIVKHDTVDIMASDTSDNDMPFKKQFADSEPPFEASFMDKMSVTLNLNDNSEVSMHSFVPNDSLISSTNDFSVDVIDLESDSESDIEDEDGRMTVRYNVPPPAPRVGDGFRFTNTVPYNTPDFALDHNFSQASGFQDSDYINISNLDFAIENNNNFCELCTVDHFQGG</sequence>
<evidence type="ECO:0000313" key="1">
    <source>
        <dbReference type="EMBL" id="KAK3245062.1"/>
    </source>
</evidence>
<gene>
    <name evidence="1" type="ORF">CYMTET_45353</name>
</gene>
<name>A0AAE0EYQ0_9CHLO</name>
<accession>A0AAE0EYQ0</accession>
<protein>
    <submittedName>
        <fullName evidence="1">Uncharacterized protein</fullName>
    </submittedName>
</protein>
<organism evidence="1 2">
    <name type="scientific">Cymbomonas tetramitiformis</name>
    <dbReference type="NCBI Taxonomy" id="36881"/>
    <lineage>
        <taxon>Eukaryota</taxon>
        <taxon>Viridiplantae</taxon>
        <taxon>Chlorophyta</taxon>
        <taxon>Pyramimonadophyceae</taxon>
        <taxon>Pyramimonadales</taxon>
        <taxon>Pyramimonadaceae</taxon>
        <taxon>Cymbomonas</taxon>
    </lineage>
</organism>
<keyword evidence="2" id="KW-1185">Reference proteome</keyword>
<comment type="caution">
    <text evidence="1">The sequence shown here is derived from an EMBL/GenBank/DDBJ whole genome shotgun (WGS) entry which is preliminary data.</text>
</comment>
<evidence type="ECO:0000313" key="2">
    <source>
        <dbReference type="Proteomes" id="UP001190700"/>
    </source>
</evidence>
<reference evidence="1 2" key="1">
    <citation type="journal article" date="2015" name="Genome Biol. Evol.">
        <title>Comparative Genomics of a Bacterivorous Green Alga Reveals Evolutionary Causalities and Consequences of Phago-Mixotrophic Mode of Nutrition.</title>
        <authorList>
            <person name="Burns J.A."/>
            <person name="Paasch A."/>
            <person name="Narechania A."/>
            <person name="Kim E."/>
        </authorList>
    </citation>
    <scope>NUCLEOTIDE SEQUENCE [LARGE SCALE GENOMIC DNA]</scope>
    <source>
        <strain evidence="1 2">PLY_AMNH</strain>
    </source>
</reference>
<dbReference type="Proteomes" id="UP001190700">
    <property type="component" value="Unassembled WGS sequence"/>
</dbReference>
<dbReference type="AlphaFoldDB" id="A0AAE0EYQ0"/>